<sequence length="133" mass="13954">MTSELPVGGFSPDTPVFRGPGKSETAWAPILEKETPRLPLQSSGAPDGPGAEEILQEPPHQSGAKRMTSTFVLRPNVPGRTANANLAVQHVYAPGDGTVTVHLVVAAAIEQTITLEIGISLLGSPCELHKGER</sequence>
<dbReference type="Proteomes" id="UP000618795">
    <property type="component" value="Unassembled WGS sequence"/>
</dbReference>
<dbReference type="EMBL" id="BMTD01000019">
    <property type="protein sequence ID" value="GGV18361.1"/>
    <property type="molecule type" value="Genomic_DNA"/>
</dbReference>
<reference evidence="2" key="1">
    <citation type="journal article" date="2014" name="Int. J. Syst. Evol. Microbiol.">
        <title>Complete genome sequence of Corynebacterium casei LMG S-19264T (=DSM 44701T), isolated from a smear-ripened cheese.</title>
        <authorList>
            <consortium name="US DOE Joint Genome Institute (JGI-PGF)"/>
            <person name="Walter F."/>
            <person name="Albersmeier A."/>
            <person name="Kalinowski J."/>
            <person name="Ruckert C."/>
        </authorList>
    </citation>
    <scope>NUCLEOTIDE SEQUENCE</scope>
    <source>
        <strain evidence="2">JCM 4369</strain>
    </source>
</reference>
<name>A0A918IHH3_9ACTN</name>
<keyword evidence="3" id="KW-1185">Reference proteome</keyword>
<accession>A0A918IHH3</accession>
<protein>
    <submittedName>
        <fullName evidence="2">Uncharacterized protein</fullName>
    </submittedName>
</protein>
<organism evidence="2 3">
    <name type="scientific">Streptomyces filipinensis</name>
    <dbReference type="NCBI Taxonomy" id="66887"/>
    <lineage>
        <taxon>Bacteria</taxon>
        <taxon>Bacillati</taxon>
        <taxon>Actinomycetota</taxon>
        <taxon>Actinomycetes</taxon>
        <taxon>Kitasatosporales</taxon>
        <taxon>Streptomycetaceae</taxon>
        <taxon>Streptomyces</taxon>
    </lineage>
</organism>
<evidence type="ECO:0000313" key="3">
    <source>
        <dbReference type="Proteomes" id="UP000618795"/>
    </source>
</evidence>
<proteinExistence type="predicted"/>
<feature type="region of interest" description="Disordered" evidence="1">
    <location>
        <begin position="1"/>
        <end position="67"/>
    </location>
</feature>
<evidence type="ECO:0000313" key="2">
    <source>
        <dbReference type="EMBL" id="GGV18361.1"/>
    </source>
</evidence>
<evidence type="ECO:0000256" key="1">
    <source>
        <dbReference type="SAM" id="MobiDB-lite"/>
    </source>
</evidence>
<dbReference type="AlphaFoldDB" id="A0A918IHH3"/>
<gene>
    <name evidence="2" type="ORF">GCM10010260_67710</name>
</gene>
<comment type="caution">
    <text evidence="2">The sequence shown here is derived from an EMBL/GenBank/DDBJ whole genome shotgun (WGS) entry which is preliminary data.</text>
</comment>
<reference evidence="2" key="2">
    <citation type="submission" date="2020-09" db="EMBL/GenBank/DDBJ databases">
        <authorList>
            <person name="Sun Q."/>
            <person name="Ohkuma M."/>
        </authorList>
    </citation>
    <scope>NUCLEOTIDE SEQUENCE</scope>
    <source>
        <strain evidence="2">JCM 4369</strain>
    </source>
</reference>